<evidence type="ECO:0000313" key="2">
    <source>
        <dbReference type="EMBL" id="GAB46902.1"/>
    </source>
</evidence>
<sequence>MIGTPDIVTTLLVLVVPWAITLFVLHWVIRLGVRHGVLDATAARVARSAMPTGSVPPSRPQG</sequence>
<feature type="transmembrane region" description="Helical" evidence="1">
    <location>
        <begin position="7"/>
        <end position="29"/>
    </location>
</feature>
<comment type="caution">
    <text evidence="2">The sequence shown here is derived from an EMBL/GenBank/DDBJ whole genome shotgun (WGS) entry which is preliminary data.</text>
</comment>
<dbReference type="AlphaFoldDB" id="H5UME4"/>
<dbReference type="OrthoDB" id="10014554at2"/>
<dbReference type="RefSeq" id="WP_009480836.1">
    <property type="nucleotide sequence ID" value="NZ_BAFE01000001.1"/>
</dbReference>
<keyword evidence="3" id="KW-1185">Reference proteome</keyword>
<reference evidence="2 3" key="1">
    <citation type="submission" date="2012-02" db="EMBL/GenBank/DDBJ databases">
        <title>Whole genome shotgun sequence of Mobilicoccus pelagius NBRC 104925.</title>
        <authorList>
            <person name="Yoshida Y."/>
            <person name="Hosoyama A."/>
            <person name="Tsuchikane K."/>
            <person name="Katsumata H."/>
            <person name="Yamazaki S."/>
            <person name="Fujita N."/>
        </authorList>
    </citation>
    <scope>NUCLEOTIDE SEQUENCE [LARGE SCALE GENOMIC DNA]</scope>
    <source>
        <strain evidence="2 3">NBRC 104925</strain>
    </source>
</reference>
<name>H5UME4_9MICO</name>
<keyword evidence="1" id="KW-0812">Transmembrane</keyword>
<organism evidence="2 3">
    <name type="scientific">Mobilicoccus pelagius NBRC 104925</name>
    <dbReference type="NCBI Taxonomy" id="1089455"/>
    <lineage>
        <taxon>Bacteria</taxon>
        <taxon>Bacillati</taxon>
        <taxon>Actinomycetota</taxon>
        <taxon>Actinomycetes</taxon>
        <taxon>Micrococcales</taxon>
        <taxon>Dermatophilaceae</taxon>
        <taxon>Mobilicoccus</taxon>
    </lineage>
</organism>
<dbReference type="Proteomes" id="UP000004367">
    <property type="component" value="Unassembled WGS sequence"/>
</dbReference>
<proteinExistence type="predicted"/>
<protein>
    <submittedName>
        <fullName evidence="2">Uncharacterized protein</fullName>
    </submittedName>
</protein>
<keyword evidence="1" id="KW-1133">Transmembrane helix</keyword>
<evidence type="ECO:0000313" key="3">
    <source>
        <dbReference type="Proteomes" id="UP000004367"/>
    </source>
</evidence>
<gene>
    <name evidence="2" type="ORF">MOPEL_001_00200</name>
</gene>
<dbReference type="EMBL" id="BAFE01000001">
    <property type="protein sequence ID" value="GAB46902.1"/>
    <property type="molecule type" value="Genomic_DNA"/>
</dbReference>
<accession>H5UME4</accession>
<dbReference type="STRING" id="1089455.MOPEL_001_00200"/>
<keyword evidence="1" id="KW-0472">Membrane</keyword>
<evidence type="ECO:0000256" key="1">
    <source>
        <dbReference type="SAM" id="Phobius"/>
    </source>
</evidence>